<evidence type="ECO:0000256" key="6">
    <source>
        <dbReference type="ARBA" id="ARBA00047665"/>
    </source>
</evidence>
<evidence type="ECO:0000256" key="1">
    <source>
        <dbReference type="ARBA" id="ARBA00008609"/>
    </source>
</evidence>
<dbReference type="InterPro" id="IPR006222">
    <property type="entry name" value="GCVT_N"/>
</dbReference>
<dbReference type="NCBIfam" id="TIGR00528">
    <property type="entry name" value="gcvT"/>
    <property type="match status" value="1"/>
</dbReference>
<dbReference type="InterPro" id="IPR013977">
    <property type="entry name" value="GcvT_C"/>
</dbReference>
<comment type="caution">
    <text evidence="9">The sequence shown here is derived from an EMBL/GenBank/DDBJ whole genome shotgun (WGS) entry which is preliminary data.</text>
</comment>
<protein>
    <recommendedName>
        <fullName evidence="2">aminomethyltransferase</fullName>
        <ecNumber evidence="2">2.1.2.10</ecNumber>
    </recommendedName>
    <alternativeName>
        <fullName evidence="5">Glycine cleavage system T protein</fullName>
    </alternativeName>
</protein>
<feature type="domain" description="Aminomethyltransferase C-terminal" evidence="8">
    <location>
        <begin position="289"/>
        <end position="366"/>
    </location>
</feature>
<evidence type="ECO:0000313" key="9">
    <source>
        <dbReference type="EMBL" id="MBY0205903.1"/>
    </source>
</evidence>
<reference evidence="9 10" key="1">
    <citation type="submission" date="2020-08" db="EMBL/GenBank/DDBJ databases">
        <title>Fungal Genomes of the International Space Station.</title>
        <authorList>
            <person name="Seuylemezian A."/>
            <person name="Singh N.K."/>
            <person name="Wood J."/>
            <person name="Venkateswaran K."/>
        </authorList>
    </citation>
    <scope>NUCLEOTIDE SEQUENCE [LARGE SCALE GENOMIC DNA]</scope>
    <source>
        <strain evidence="9 10">S/N-304-OC-R4</strain>
    </source>
</reference>
<dbReference type="Gene3D" id="3.30.70.1400">
    <property type="entry name" value="Aminomethyltransferase beta-barrel domains"/>
    <property type="match status" value="1"/>
</dbReference>
<dbReference type="InterPro" id="IPR028896">
    <property type="entry name" value="GcvT/YgfZ/DmdA"/>
</dbReference>
<name>A0ABS7KP57_9BACL</name>
<organism evidence="9 10">
    <name type="scientific">Paenibacillus cucumis</name>
    <name type="common">ex Kampfer et al. 2016</name>
    <dbReference type="NCBI Taxonomy" id="1776858"/>
    <lineage>
        <taxon>Bacteria</taxon>
        <taxon>Bacillati</taxon>
        <taxon>Bacillota</taxon>
        <taxon>Bacilli</taxon>
        <taxon>Bacillales</taxon>
        <taxon>Paenibacillaceae</taxon>
        <taxon>Paenibacillus</taxon>
    </lineage>
</organism>
<dbReference type="Pfam" id="PF08669">
    <property type="entry name" value="GCV_T_C"/>
    <property type="match status" value="1"/>
</dbReference>
<dbReference type="InterPro" id="IPR027266">
    <property type="entry name" value="TrmE/GcvT-like"/>
</dbReference>
<feature type="domain" description="GCVT N-terminal" evidence="7">
    <location>
        <begin position="14"/>
        <end position="270"/>
    </location>
</feature>
<gene>
    <name evidence="9" type="primary">gcvT</name>
    <name evidence="9" type="ORF">H7T88_22090</name>
</gene>
<dbReference type="PANTHER" id="PTHR43757">
    <property type="entry name" value="AMINOMETHYLTRANSFERASE"/>
    <property type="match status" value="1"/>
</dbReference>
<dbReference type="InterPro" id="IPR029043">
    <property type="entry name" value="GcvT/YgfZ_C"/>
</dbReference>
<dbReference type="SUPFAM" id="SSF101790">
    <property type="entry name" value="Aminomethyltransferase beta-barrel domain"/>
    <property type="match status" value="1"/>
</dbReference>
<keyword evidence="3" id="KW-0032">Aminotransferase</keyword>
<proteinExistence type="inferred from homology"/>
<dbReference type="NCBIfam" id="NF001567">
    <property type="entry name" value="PRK00389.1"/>
    <property type="match status" value="1"/>
</dbReference>
<evidence type="ECO:0000313" key="10">
    <source>
        <dbReference type="Proteomes" id="UP000706031"/>
    </source>
</evidence>
<dbReference type="GO" id="GO:0004047">
    <property type="term" value="F:aminomethyltransferase activity"/>
    <property type="evidence" value="ECO:0007669"/>
    <property type="project" value="UniProtKB-EC"/>
</dbReference>
<dbReference type="PIRSF" id="PIRSF006487">
    <property type="entry name" value="GcvT"/>
    <property type="match status" value="1"/>
</dbReference>
<evidence type="ECO:0000259" key="8">
    <source>
        <dbReference type="Pfam" id="PF08669"/>
    </source>
</evidence>
<dbReference type="InterPro" id="IPR006223">
    <property type="entry name" value="GcvT"/>
</dbReference>
<keyword evidence="4 9" id="KW-0808">Transferase</keyword>
<comment type="catalytic activity">
    <reaction evidence="6">
        <text>N(6)-[(R)-S(8)-aminomethyldihydrolipoyl]-L-lysyl-[protein] + (6S)-5,6,7,8-tetrahydrofolate = N(6)-[(R)-dihydrolipoyl]-L-lysyl-[protein] + (6R)-5,10-methylene-5,6,7,8-tetrahydrofolate + NH4(+)</text>
        <dbReference type="Rhea" id="RHEA:16945"/>
        <dbReference type="Rhea" id="RHEA-COMP:10475"/>
        <dbReference type="Rhea" id="RHEA-COMP:10492"/>
        <dbReference type="ChEBI" id="CHEBI:15636"/>
        <dbReference type="ChEBI" id="CHEBI:28938"/>
        <dbReference type="ChEBI" id="CHEBI:57453"/>
        <dbReference type="ChEBI" id="CHEBI:83100"/>
        <dbReference type="ChEBI" id="CHEBI:83143"/>
        <dbReference type="EC" id="2.1.2.10"/>
    </reaction>
</comment>
<evidence type="ECO:0000256" key="2">
    <source>
        <dbReference type="ARBA" id="ARBA00012616"/>
    </source>
</evidence>
<dbReference type="Gene3D" id="4.10.1250.10">
    <property type="entry name" value="Aminomethyltransferase fragment"/>
    <property type="match status" value="1"/>
</dbReference>
<dbReference type="Gene3D" id="3.30.1360.120">
    <property type="entry name" value="Probable tRNA modification gtpase trme, domain 1"/>
    <property type="match status" value="1"/>
</dbReference>
<evidence type="ECO:0000256" key="4">
    <source>
        <dbReference type="ARBA" id="ARBA00022679"/>
    </source>
</evidence>
<dbReference type="Proteomes" id="UP000706031">
    <property type="component" value="Unassembled WGS sequence"/>
</dbReference>
<dbReference type="Gene3D" id="2.40.30.110">
    <property type="entry name" value="Aminomethyltransferase beta-barrel domains"/>
    <property type="match status" value="1"/>
</dbReference>
<evidence type="ECO:0000256" key="5">
    <source>
        <dbReference type="ARBA" id="ARBA00031395"/>
    </source>
</evidence>
<comment type="similarity">
    <text evidence="1">Belongs to the GcvT family.</text>
</comment>
<evidence type="ECO:0000256" key="3">
    <source>
        <dbReference type="ARBA" id="ARBA00022576"/>
    </source>
</evidence>
<dbReference type="EC" id="2.1.2.10" evidence="2"/>
<keyword evidence="10" id="KW-1185">Reference proteome</keyword>
<dbReference type="RefSeq" id="WP_221790333.1">
    <property type="nucleotide sequence ID" value="NZ_JACLIC010000039.1"/>
</dbReference>
<dbReference type="Pfam" id="PF01571">
    <property type="entry name" value="GCV_T"/>
    <property type="match status" value="1"/>
</dbReference>
<dbReference type="SUPFAM" id="SSF103025">
    <property type="entry name" value="Folate-binding domain"/>
    <property type="match status" value="1"/>
</dbReference>
<accession>A0ABS7KP57</accession>
<dbReference type="EMBL" id="JACLIC010000039">
    <property type="protein sequence ID" value="MBY0205903.1"/>
    <property type="molecule type" value="Genomic_DNA"/>
</dbReference>
<dbReference type="PANTHER" id="PTHR43757:SF2">
    <property type="entry name" value="AMINOMETHYLTRANSFERASE, MITOCHONDRIAL"/>
    <property type="match status" value="1"/>
</dbReference>
<evidence type="ECO:0000259" key="7">
    <source>
        <dbReference type="Pfam" id="PF01571"/>
    </source>
</evidence>
<sequence>MESTHVGPETPLFPVYAKYNAKLLKWGERLLPAQYDGIPLEYQAVRSKAGICDISHMGNIHITGKDAYVFLQYVLTNDVSVLKANQVQFTLMCNEQGGIIDDLLLYMIDEEHYMLVVNAMNINKDFQWLINNAQHYPNVEIENRTFNTAIVTIQGPEAQTILQTLMDDDLGAIPFLHFMTDVKIGNALGLISRTGFTGEDGFEIYIPKDEAVDLWESIMLGGKDIGVLPFGMLAFDHLRIESGLPLYGKEIDISLNPYEVRLGFAVKLNKSDFIGKEMLEYLYSQGVKKKLVGIQILDEKTPRYNNPIFVGDLEVGRVTSGMYSEILQKYIALAIISVDYTALGTNVWIVNRQVHLEGVIIKYPFYTSDYKFKMRNEI</sequence>